<name>A0A3G9J342_9BACL</name>
<dbReference type="EMBL" id="AP019308">
    <property type="protein sequence ID" value="BBH22755.1"/>
    <property type="molecule type" value="Genomic_DNA"/>
</dbReference>
<gene>
    <name evidence="2" type="ORF">Back11_41000</name>
</gene>
<dbReference type="KEGG" id="pbk:Back11_41000"/>
<evidence type="ECO:0000256" key="1">
    <source>
        <dbReference type="SAM" id="MobiDB-lite"/>
    </source>
</evidence>
<reference evidence="2 3" key="1">
    <citation type="submission" date="2018-11" db="EMBL/GenBank/DDBJ databases">
        <title>Complete genome sequence of Paenibacillus baekrokdamisoli strain KCTC 33723.</title>
        <authorList>
            <person name="Kang S.W."/>
            <person name="Lee K.C."/>
            <person name="Kim K.K."/>
            <person name="Kim J.S."/>
            <person name="Kim D.S."/>
            <person name="Ko S.H."/>
            <person name="Yang S.H."/>
            <person name="Lee J.S."/>
        </authorList>
    </citation>
    <scope>NUCLEOTIDE SEQUENCE [LARGE SCALE GENOMIC DNA]</scope>
    <source>
        <strain evidence="2 3">KCTC 33723</strain>
    </source>
</reference>
<protein>
    <submittedName>
        <fullName evidence="2">Uncharacterized protein</fullName>
    </submittedName>
</protein>
<proteinExistence type="predicted"/>
<feature type="region of interest" description="Disordered" evidence="1">
    <location>
        <begin position="1"/>
        <end position="47"/>
    </location>
</feature>
<dbReference type="AlphaFoldDB" id="A0A3G9J342"/>
<evidence type="ECO:0000313" key="2">
    <source>
        <dbReference type="EMBL" id="BBH22755.1"/>
    </source>
</evidence>
<keyword evidence="3" id="KW-1185">Reference proteome</keyword>
<sequence length="47" mass="4965">MSGEQPSNVQRKASNAQSKADQTGIGKKQASEAQSAADHRAYPKHGL</sequence>
<feature type="compositionally biased region" description="Polar residues" evidence="1">
    <location>
        <begin position="1"/>
        <end position="21"/>
    </location>
</feature>
<dbReference type="RefSeq" id="WP_164522902.1">
    <property type="nucleotide sequence ID" value="NZ_AP019308.1"/>
</dbReference>
<dbReference type="Proteomes" id="UP000275368">
    <property type="component" value="Chromosome"/>
</dbReference>
<evidence type="ECO:0000313" key="3">
    <source>
        <dbReference type="Proteomes" id="UP000275368"/>
    </source>
</evidence>
<organism evidence="2 3">
    <name type="scientific">Paenibacillus baekrokdamisoli</name>
    <dbReference type="NCBI Taxonomy" id="1712516"/>
    <lineage>
        <taxon>Bacteria</taxon>
        <taxon>Bacillati</taxon>
        <taxon>Bacillota</taxon>
        <taxon>Bacilli</taxon>
        <taxon>Bacillales</taxon>
        <taxon>Paenibacillaceae</taxon>
        <taxon>Paenibacillus</taxon>
    </lineage>
</organism>
<accession>A0A3G9J342</accession>